<dbReference type="InterPro" id="IPR043502">
    <property type="entry name" value="DNA/RNA_pol_sf"/>
</dbReference>
<dbReference type="Pfam" id="PF00078">
    <property type="entry name" value="RVT_1"/>
    <property type="match status" value="1"/>
</dbReference>
<dbReference type="AlphaFoldDB" id="A0A016WYZ6"/>
<evidence type="ECO:0000256" key="1">
    <source>
        <dbReference type="ARBA" id="ARBA00012493"/>
    </source>
</evidence>
<dbReference type="PANTHER" id="PTHR33064:SF37">
    <property type="entry name" value="RIBONUCLEASE H"/>
    <property type="match status" value="1"/>
</dbReference>
<dbReference type="PROSITE" id="PS50878">
    <property type="entry name" value="RT_POL"/>
    <property type="match status" value="1"/>
</dbReference>
<organism evidence="3 4">
    <name type="scientific">Ancylostoma ceylanicum</name>
    <dbReference type="NCBI Taxonomy" id="53326"/>
    <lineage>
        <taxon>Eukaryota</taxon>
        <taxon>Metazoa</taxon>
        <taxon>Ecdysozoa</taxon>
        <taxon>Nematoda</taxon>
        <taxon>Chromadorea</taxon>
        <taxon>Rhabditida</taxon>
        <taxon>Rhabditina</taxon>
        <taxon>Rhabditomorpha</taxon>
        <taxon>Strongyloidea</taxon>
        <taxon>Ancylostomatidae</taxon>
        <taxon>Ancylostomatinae</taxon>
        <taxon>Ancylostoma</taxon>
    </lineage>
</organism>
<dbReference type="SUPFAM" id="SSF56672">
    <property type="entry name" value="DNA/RNA polymerases"/>
    <property type="match status" value="1"/>
</dbReference>
<dbReference type="Gene3D" id="3.30.70.270">
    <property type="match status" value="2"/>
</dbReference>
<accession>A0A016WYZ6</accession>
<proteinExistence type="predicted"/>
<name>A0A016WYZ6_9BILA</name>
<comment type="caution">
    <text evidence="3">The sequence shown here is derived from an EMBL/GenBank/DDBJ whole genome shotgun (WGS) entry which is preliminary data.</text>
</comment>
<dbReference type="Proteomes" id="UP000024635">
    <property type="component" value="Unassembled WGS sequence"/>
</dbReference>
<feature type="domain" description="Reverse transcriptase" evidence="2">
    <location>
        <begin position="1"/>
        <end position="65"/>
    </location>
</feature>
<dbReference type="PANTHER" id="PTHR33064">
    <property type="entry name" value="POL PROTEIN"/>
    <property type="match status" value="1"/>
</dbReference>
<dbReference type="GO" id="GO:0003964">
    <property type="term" value="F:RNA-directed DNA polymerase activity"/>
    <property type="evidence" value="ECO:0007669"/>
    <property type="project" value="UniProtKB-EC"/>
</dbReference>
<dbReference type="InterPro" id="IPR000477">
    <property type="entry name" value="RT_dom"/>
</dbReference>
<sequence length="171" mass="19588">MVLKGLRDKEVFVYIDDILIATETKERHFEVLKLVLEALRAANLKFKPQKCIFLCDRVAFLGHEVTRSGVRVDPSKIERIQQYPRPTCVAEMRAFLGLCGYYRKLVFGFSKIAQPLFELTKAKAPWKWEETQENAFAKLKECLKSAPVLSQPDVEAARSGERPYAIYTDAS</sequence>
<gene>
    <name evidence="3" type="primary">Acey_s0448.g1634</name>
    <name evidence="3" type="ORF">Y032_0448g1634</name>
</gene>
<dbReference type="EMBL" id="JARK01000048">
    <property type="protein sequence ID" value="EYC44816.1"/>
    <property type="molecule type" value="Genomic_DNA"/>
</dbReference>
<evidence type="ECO:0000313" key="4">
    <source>
        <dbReference type="Proteomes" id="UP000024635"/>
    </source>
</evidence>
<dbReference type="InterPro" id="IPR051320">
    <property type="entry name" value="Viral_Replic_Matur_Polypro"/>
</dbReference>
<evidence type="ECO:0000313" key="3">
    <source>
        <dbReference type="EMBL" id="EYC44816.1"/>
    </source>
</evidence>
<protein>
    <recommendedName>
        <fullName evidence="1">RNA-directed DNA polymerase</fullName>
        <ecNumber evidence="1">2.7.7.49</ecNumber>
    </recommendedName>
</protein>
<dbReference type="FunFam" id="3.30.70.270:FF:000020">
    <property type="entry name" value="Transposon Tf2-6 polyprotein-like Protein"/>
    <property type="match status" value="1"/>
</dbReference>
<reference evidence="4" key="1">
    <citation type="journal article" date="2015" name="Nat. Genet.">
        <title>The genome and transcriptome of the zoonotic hookworm Ancylostoma ceylanicum identify infection-specific gene families.</title>
        <authorList>
            <person name="Schwarz E.M."/>
            <person name="Hu Y."/>
            <person name="Antoshechkin I."/>
            <person name="Miller M.M."/>
            <person name="Sternberg P.W."/>
            <person name="Aroian R.V."/>
        </authorList>
    </citation>
    <scope>NUCLEOTIDE SEQUENCE</scope>
    <source>
        <strain evidence="4">HY135</strain>
    </source>
</reference>
<dbReference type="OrthoDB" id="5853073at2759"/>
<keyword evidence="4" id="KW-1185">Reference proteome</keyword>
<evidence type="ECO:0000259" key="2">
    <source>
        <dbReference type="PROSITE" id="PS50878"/>
    </source>
</evidence>
<dbReference type="InterPro" id="IPR043128">
    <property type="entry name" value="Rev_trsase/Diguanyl_cyclase"/>
</dbReference>
<dbReference type="EC" id="2.7.7.49" evidence="1"/>